<evidence type="ECO:0000313" key="9">
    <source>
        <dbReference type="Proteomes" id="UP000191806"/>
    </source>
</evidence>
<comment type="function">
    <text evidence="7">Activation of anaerobic ribonucleoside-triphosphate reductase under anaerobic conditions by generation of an organic free radical, using S-adenosylmethionine and reduced flavodoxin as cosubstrates to produce 5'-deoxy-adenosine.</text>
</comment>
<dbReference type="NCBIfam" id="TIGR02491">
    <property type="entry name" value="NrdG"/>
    <property type="match status" value="1"/>
</dbReference>
<dbReference type="SUPFAM" id="SSF102114">
    <property type="entry name" value="Radical SAM enzymes"/>
    <property type="match status" value="1"/>
</dbReference>
<dbReference type="Gene3D" id="3.20.20.70">
    <property type="entry name" value="Aldolase class I"/>
    <property type="match status" value="1"/>
</dbReference>
<dbReference type="CDD" id="cd01335">
    <property type="entry name" value="Radical_SAM"/>
    <property type="match status" value="1"/>
</dbReference>
<keyword evidence="4" id="KW-0479">Metal-binding</keyword>
<comment type="cofactor">
    <cofactor evidence="1">
        <name>[4Fe-4S] cluster</name>
        <dbReference type="ChEBI" id="CHEBI:49883"/>
    </cofactor>
</comment>
<gene>
    <name evidence="8" type="primary">nrdG</name>
    <name evidence="8" type="ORF">LLJM1_2085</name>
</gene>
<dbReference type="InterPro" id="IPR034457">
    <property type="entry name" value="Organic_radical-activating"/>
</dbReference>
<name>A0A1V0PJM7_LACLC</name>
<dbReference type="InterPro" id="IPR013785">
    <property type="entry name" value="Aldolase_TIM"/>
</dbReference>
<dbReference type="PANTHER" id="PTHR30352:SF2">
    <property type="entry name" value="ANAEROBIC RIBONUCLEOSIDE-TRIPHOSPHATE REDUCTASE-ACTIVATING PROTEIN"/>
    <property type="match status" value="1"/>
</dbReference>
<evidence type="ECO:0000256" key="7">
    <source>
        <dbReference type="PIRNR" id="PIRNR000368"/>
    </source>
</evidence>
<dbReference type="GO" id="GO:0004748">
    <property type="term" value="F:ribonucleoside-diphosphate reductase activity, thioredoxin disulfide as acceptor"/>
    <property type="evidence" value="ECO:0007669"/>
    <property type="project" value="TreeGrafter"/>
</dbReference>
<evidence type="ECO:0000256" key="1">
    <source>
        <dbReference type="ARBA" id="ARBA00001966"/>
    </source>
</evidence>
<dbReference type="InterPro" id="IPR007197">
    <property type="entry name" value="rSAM"/>
</dbReference>
<dbReference type="InterPro" id="IPR012837">
    <property type="entry name" value="NrdG"/>
</dbReference>
<dbReference type="EMBL" id="CP015899">
    <property type="protein sequence ID" value="ARE29425.2"/>
    <property type="molecule type" value="Genomic_DNA"/>
</dbReference>
<dbReference type="GO" id="GO:0051539">
    <property type="term" value="F:4 iron, 4 sulfur cluster binding"/>
    <property type="evidence" value="ECO:0007669"/>
    <property type="project" value="UniProtKB-KW"/>
</dbReference>
<accession>A0A1V0PJM7</accession>
<dbReference type="EC" id="1.97.1.-" evidence="7"/>
<dbReference type="PIRSF" id="PIRSF000368">
    <property type="entry name" value="NrdG"/>
    <property type="match status" value="1"/>
</dbReference>
<evidence type="ECO:0000313" key="8">
    <source>
        <dbReference type="EMBL" id="ARE29425.2"/>
    </source>
</evidence>
<evidence type="ECO:0000256" key="2">
    <source>
        <dbReference type="ARBA" id="ARBA00022485"/>
    </source>
</evidence>
<proteinExistence type="inferred from homology"/>
<evidence type="ECO:0000256" key="5">
    <source>
        <dbReference type="ARBA" id="ARBA00023004"/>
    </source>
</evidence>
<dbReference type="SFLD" id="SFLDS00029">
    <property type="entry name" value="Radical_SAM"/>
    <property type="match status" value="1"/>
</dbReference>
<keyword evidence="6" id="KW-0411">Iron-sulfur</keyword>
<dbReference type="RefSeq" id="WP_180350990.1">
    <property type="nucleotide sequence ID" value="NZ_CP015899.2"/>
</dbReference>
<keyword evidence="2" id="KW-0004">4Fe-4S</keyword>
<dbReference type="Pfam" id="PF13353">
    <property type="entry name" value="Fer4_12"/>
    <property type="match status" value="1"/>
</dbReference>
<keyword evidence="3" id="KW-0949">S-adenosyl-L-methionine</keyword>
<dbReference type="Proteomes" id="UP000191806">
    <property type="component" value="Chromosome"/>
</dbReference>
<dbReference type="PANTHER" id="PTHR30352">
    <property type="entry name" value="PYRUVATE FORMATE-LYASE-ACTIVATING ENZYME"/>
    <property type="match status" value="1"/>
</dbReference>
<dbReference type="SFLD" id="SFLDG01066">
    <property type="entry name" value="organic_radical-activating_enz"/>
    <property type="match status" value="1"/>
</dbReference>
<evidence type="ECO:0000256" key="4">
    <source>
        <dbReference type="ARBA" id="ARBA00022723"/>
    </source>
</evidence>
<organism evidence="8 9">
    <name type="scientific">Lactococcus lactis subsp. cremoris</name>
    <name type="common">Streptococcus cremoris</name>
    <dbReference type="NCBI Taxonomy" id="1359"/>
    <lineage>
        <taxon>Bacteria</taxon>
        <taxon>Bacillati</taxon>
        <taxon>Bacillota</taxon>
        <taxon>Bacilli</taxon>
        <taxon>Lactobacillales</taxon>
        <taxon>Streptococcaceae</taxon>
        <taxon>Lactococcus</taxon>
    </lineage>
</organism>
<comment type="similarity">
    <text evidence="7">Belongs to the organic radical-activating enzymes family.</text>
</comment>
<dbReference type="GO" id="GO:0046872">
    <property type="term" value="F:metal ion binding"/>
    <property type="evidence" value="ECO:0007669"/>
    <property type="project" value="UniProtKB-KW"/>
</dbReference>
<sequence>MSMNNPKPGEWRADELSQNYIADYKPFNFVDGEGVRCSLYVSGCMFHCEGCYNQATWSFRYGTPYTKELEDKIMADLAQPYVQGLTLLGGEPFLNTTFLIPLLKRIRRELPDKDIWSWTGYTWEELVGTNGSDKAFTQGLLSNPTAETDDKLEMLDLLDVLVDGRFELSKKNLMLQFRGSSNQRIIDVPKSRSKGQVVIWEKLNDGENSFEQIHKEKLI</sequence>
<keyword evidence="7" id="KW-0560">Oxidoreductase</keyword>
<dbReference type="InterPro" id="IPR058240">
    <property type="entry name" value="rSAM_sf"/>
</dbReference>
<dbReference type="AlphaFoldDB" id="A0A1V0PJM7"/>
<protein>
    <recommendedName>
        <fullName evidence="7">Anaerobic ribonucleoside-triphosphate reductase-activating protein</fullName>
        <ecNumber evidence="7">1.97.1.-</ecNumber>
    </recommendedName>
</protein>
<evidence type="ECO:0000256" key="3">
    <source>
        <dbReference type="ARBA" id="ARBA00022691"/>
    </source>
</evidence>
<evidence type="ECO:0000256" key="6">
    <source>
        <dbReference type="ARBA" id="ARBA00023014"/>
    </source>
</evidence>
<keyword evidence="5" id="KW-0408">Iron</keyword>
<dbReference type="GO" id="GO:0043365">
    <property type="term" value="F:[formate-C-acetyltransferase]-activating enzyme activity"/>
    <property type="evidence" value="ECO:0007669"/>
    <property type="project" value="InterPro"/>
</dbReference>
<dbReference type="SFLD" id="SFLDF00299">
    <property type="entry name" value="anaerobic_ribonucleoside-triph"/>
    <property type="match status" value="1"/>
</dbReference>
<dbReference type="SFLD" id="SFLDG01063">
    <property type="entry name" value="activating_enzymes__group_1"/>
    <property type="match status" value="1"/>
</dbReference>
<reference evidence="8 9" key="1">
    <citation type="journal article" date="2017" name="BMC Genomics">
        <title>Comparative and functional genomics of the Lactococcus lactis taxon; insights into evolution and niche adaptation.</title>
        <authorList>
            <person name="Kelleher P."/>
            <person name="Bottacini F."/>
            <person name="Mahony J."/>
            <person name="Kilcawley K.N."/>
            <person name="van Sinderen D."/>
        </authorList>
    </citation>
    <scope>NUCLEOTIDE SEQUENCE [LARGE SCALE GENOMIC DNA]</scope>
    <source>
        <strain evidence="8 9">JM1</strain>
    </source>
</reference>